<dbReference type="Proteomes" id="UP000663929">
    <property type="component" value="Chromosome"/>
</dbReference>
<organism evidence="1 2">
    <name type="scientific">Sulfidibacter corallicola</name>
    <dbReference type="NCBI Taxonomy" id="2818388"/>
    <lineage>
        <taxon>Bacteria</taxon>
        <taxon>Pseudomonadati</taxon>
        <taxon>Acidobacteriota</taxon>
        <taxon>Holophagae</taxon>
        <taxon>Acanthopleuribacterales</taxon>
        <taxon>Acanthopleuribacteraceae</taxon>
        <taxon>Sulfidibacter</taxon>
    </lineage>
</organism>
<dbReference type="Gene3D" id="2.120.10.30">
    <property type="entry name" value="TolB, C-terminal domain"/>
    <property type="match status" value="1"/>
</dbReference>
<dbReference type="Pfam" id="PF07676">
    <property type="entry name" value="PD40"/>
    <property type="match status" value="1"/>
</dbReference>
<evidence type="ECO:0000313" key="1">
    <source>
        <dbReference type="EMBL" id="QTD49012.1"/>
    </source>
</evidence>
<sequence length="49" mass="5510">MENVTNHPARDTSVSWSPAGHKLVFISDGDGQADIFVMHISKTNARRWE</sequence>
<evidence type="ECO:0000313" key="2">
    <source>
        <dbReference type="Proteomes" id="UP000663929"/>
    </source>
</evidence>
<protein>
    <submittedName>
        <fullName evidence="1">PD40 domain-containing protein</fullName>
    </submittedName>
</protein>
<accession>A0A8A4TIN7</accession>
<dbReference type="EMBL" id="CP071793">
    <property type="protein sequence ID" value="QTD49012.1"/>
    <property type="molecule type" value="Genomic_DNA"/>
</dbReference>
<dbReference type="InterPro" id="IPR011659">
    <property type="entry name" value="WD40"/>
</dbReference>
<dbReference type="AlphaFoldDB" id="A0A8A4TIN7"/>
<reference evidence="1" key="1">
    <citation type="submission" date="2021-03" db="EMBL/GenBank/DDBJ databases">
        <title>Acanthopleuribacteraceae sp. M133.</title>
        <authorList>
            <person name="Wang G."/>
        </authorList>
    </citation>
    <scope>NUCLEOTIDE SEQUENCE</scope>
    <source>
        <strain evidence="1">M133</strain>
    </source>
</reference>
<gene>
    <name evidence="1" type="ORF">J3U87_25790</name>
</gene>
<name>A0A8A4TIN7_SULCO</name>
<keyword evidence="2" id="KW-1185">Reference proteome</keyword>
<proteinExistence type="predicted"/>
<dbReference type="SUPFAM" id="SSF82171">
    <property type="entry name" value="DPP6 N-terminal domain-like"/>
    <property type="match status" value="1"/>
</dbReference>
<dbReference type="KEGG" id="scor:J3U87_25790"/>
<dbReference type="InterPro" id="IPR011042">
    <property type="entry name" value="6-blade_b-propeller_TolB-like"/>
</dbReference>